<reference evidence="2" key="1">
    <citation type="submission" date="2024-03" db="EMBL/GenBank/DDBJ databases">
        <title>WGS assembly of Saponaria officinalis var. Norfolk2.</title>
        <authorList>
            <person name="Jenkins J."/>
            <person name="Shu S."/>
            <person name="Grimwood J."/>
            <person name="Barry K."/>
            <person name="Goodstein D."/>
            <person name="Schmutz J."/>
            <person name="Leebens-Mack J."/>
            <person name="Osbourn A."/>
        </authorList>
    </citation>
    <scope>NUCLEOTIDE SEQUENCE [LARGE SCALE GENOMIC DNA]</scope>
    <source>
        <strain evidence="2">JIC</strain>
    </source>
</reference>
<feature type="compositionally biased region" description="Polar residues" evidence="1">
    <location>
        <begin position="100"/>
        <end position="111"/>
    </location>
</feature>
<gene>
    <name evidence="2" type="ORF">RND81_10G052000</name>
</gene>
<sequence>MASLYFPQYQHELFYKYFNRLHEYVIRSPYPYQTWELCHVLYNGLNEETVGHFYALSDGRFIDDLSYEEKWELFQYLAYDTEQWELANSRRRRPHKKPTETLNSQSNSSMSTEEMIRTLITTQMSLMTSEQETRDSIQNLLSRVTQMVEAVTRLEARDEFNPNSGEFVARYDSEFDEPSSLRPDESHSYKECEVDNDDDDDDDGFWDEDEDCGSNFYPPYQPVYTPKIPTDIHVEHTHVGNNCSFNGDLSDHSFFEDPLSVVVEDVQEGVAFAACKVENNMLDGPNDVRDKLLMSRDLGNHTPRFEDFMTIPLEKENLSHDFKENKIVKDEKDDINFFELNSTKAPLIPPLHEPYELVSQKLHPSPYMIVPITKLTFKEEYMDTKYLFEHSRAEIQWLHTLTSSIYMWCQMVCIAYDHFSNMCASVFDKLLRALSCSALKLTLG</sequence>
<dbReference type="Proteomes" id="UP001443914">
    <property type="component" value="Unassembled WGS sequence"/>
</dbReference>
<accession>A0AAW1I0K4</accession>
<feature type="compositionally biased region" description="Basic and acidic residues" evidence="1">
    <location>
        <begin position="182"/>
        <end position="193"/>
    </location>
</feature>
<evidence type="ECO:0000313" key="2">
    <source>
        <dbReference type="EMBL" id="KAK9682120.1"/>
    </source>
</evidence>
<dbReference type="AlphaFoldDB" id="A0AAW1I0K4"/>
<feature type="compositionally biased region" description="Acidic residues" evidence="1">
    <location>
        <begin position="194"/>
        <end position="205"/>
    </location>
</feature>
<dbReference type="EMBL" id="JBDFQZ010000010">
    <property type="protein sequence ID" value="KAK9682120.1"/>
    <property type="molecule type" value="Genomic_DNA"/>
</dbReference>
<name>A0AAW1I0K4_SAPOF</name>
<comment type="caution">
    <text evidence="2">The sequence shown here is derived from an EMBL/GenBank/DDBJ whole genome shotgun (WGS) entry which is preliminary data.</text>
</comment>
<organism evidence="2 3">
    <name type="scientific">Saponaria officinalis</name>
    <name type="common">Common soapwort</name>
    <name type="synonym">Lychnis saponaria</name>
    <dbReference type="NCBI Taxonomy" id="3572"/>
    <lineage>
        <taxon>Eukaryota</taxon>
        <taxon>Viridiplantae</taxon>
        <taxon>Streptophyta</taxon>
        <taxon>Embryophyta</taxon>
        <taxon>Tracheophyta</taxon>
        <taxon>Spermatophyta</taxon>
        <taxon>Magnoliopsida</taxon>
        <taxon>eudicotyledons</taxon>
        <taxon>Gunneridae</taxon>
        <taxon>Pentapetalae</taxon>
        <taxon>Caryophyllales</taxon>
        <taxon>Caryophyllaceae</taxon>
        <taxon>Caryophylleae</taxon>
        <taxon>Saponaria</taxon>
    </lineage>
</organism>
<protein>
    <submittedName>
        <fullName evidence="2">Uncharacterized protein</fullName>
    </submittedName>
</protein>
<keyword evidence="3" id="KW-1185">Reference proteome</keyword>
<feature type="region of interest" description="Disordered" evidence="1">
    <location>
        <begin position="170"/>
        <end position="205"/>
    </location>
</feature>
<proteinExistence type="predicted"/>
<feature type="region of interest" description="Disordered" evidence="1">
    <location>
        <begin position="89"/>
        <end position="111"/>
    </location>
</feature>
<evidence type="ECO:0000256" key="1">
    <source>
        <dbReference type="SAM" id="MobiDB-lite"/>
    </source>
</evidence>
<evidence type="ECO:0000313" key="3">
    <source>
        <dbReference type="Proteomes" id="UP001443914"/>
    </source>
</evidence>